<dbReference type="PANTHER" id="PTHR46297">
    <property type="entry name" value="ZINC FINGER CCCH-TYPE WITH G PATCH DOMAIN-CONTAINING PROTEIN"/>
    <property type="match status" value="1"/>
</dbReference>
<protein>
    <recommendedName>
        <fullName evidence="8">G-patch domain-containing protein</fullName>
    </recommendedName>
</protein>
<dbReference type="Proteomes" id="UP000812440">
    <property type="component" value="Chromosome 8_10"/>
</dbReference>
<dbReference type="GO" id="GO:0008270">
    <property type="term" value="F:zinc ion binding"/>
    <property type="evidence" value="ECO:0007669"/>
    <property type="project" value="UniProtKB-KW"/>
</dbReference>
<evidence type="ECO:0000256" key="5">
    <source>
        <dbReference type="ARBA" id="ARBA00023125"/>
    </source>
</evidence>
<evidence type="ECO:0000313" key="10">
    <source>
        <dbReference type="Proteomes" id="UP000812440"/>
    </source>
</evidence>
<proteinExistence type="predicted"/>
<dbReference type="GO" id="GO:0001227">
    <property type="term" value="F:DNA-binding transcription repressor activity, RNA polymerase II-specific"/>
    <property type="evidence" value="ECO:0007669"/>
    <property type="project" value="TreeGrafter"/>
</dbReference>
<keyword evidence="2" id="KW-0479">Metal-binding</keyword>
<name>A0A8T2JTM1_9PIPI</name>
<accession>A0A8T2JTM1</accession>
<evidence type="ECO:0000256" key="6">
    <source>
        <dbReference type="ARBA" id="ARBA00023242"/>
    </source>
</evidence>
<keyword evidence="5" id="KW-0238">DNA-binding</keyword>
<keyword evidence="10" id="KW-1185">Reference proteome</keyword>
<keyword evidence="6" id="KW-0539">Nucleus</keyword>
<keyword evidence="4" id="KW-0862">Zinc</keyword>
<sequence>MCLVLQLSAEEALLLPAVLWFGGWEAHTLGIGSKLMARMGYVFGKGLGRNAEGRVEPIQAVVLPKGKSLDQCIKMQQRRKVKRNKEHKSKIRRSKIQLHSGKTNRSVFDFLNEKLDGKKPSAERDETNVATQRKGKELYNASQDSKRALSVQVAITTEKIQQKQREIGRLKESLARHVGRDSVVSAQLELRLSSACMELTGLQKEESSLQRERKKADTHKKMTEF</sequence>
<dbReference type="PANTHER" id="PTHR46297:SF1">
    <property type="entry name" value="ZINC FINGER CCCH-TYPE WITH G PATCH DOMAIN-CONTAINING PROTEIN"/>
    <property type="match status" value="1"/>
</dbReference>
<keyword evidence="3" id="KW-0863">Zinc-finger</keyword>
<comment type="caution">
    <text evidence="9">The sequence shown here is derived from an EMBL/GenBank/DDBJ whole genome shotgun (WGS) entry which is preliminary data.</text>
</comment>
<feature type="domain" description="G-patch" evidence="8">
    <location>
        <begin position="28"/>
        <end position="74"/>
    </location>
</feature>
<organism evidence="9 10">
    <name type="scientific">Hymenochirus boettgeri</name>
    <name type="common">Congo dwarf clawed frog</name>
    <dbReference type="NCBI Taxonomy" id="247094"/>
    <lineage>
        <taxon>Eukaryota</taxon>
        <taxon>Metazoa</taxon>
        <taxon>Chordata</taxon>
        <taxon>Craniata</taxon>
        <taxon>Vertebrata</taxon>
        <taxon>Euteleostomi</taxon>
        <taxon>Amphibia</taxon>
        <taxon>Batrachia</taxon>
        <taxon>Anura</taxon>
        <taxon>Pipoidea</taxon>
        <taxon>Pipidae</taxon>
        <taxon>Pipinae</taxon>
        <taxon>Hymenochirus</taxon>
    </lineage>
</organism>
<comment type="subcellular location">
    <subcellularLocation>
        <location evidence="1">Nucleus</location>
    </subcellularLocation>
</comment>
<dbReference type="GO" id="GO:0005634">
    <property type="term" value="C:nucleus"/>
    <property type="evidence" value="ECO:0007669"/>
    <property type="project" value="UniProtKB-SubCell"/>
</dbReference>
<dbReference type="SMART" id="SM00443">
    <property type="entry name" value="G_patch"/>
    <property type="match status" value="1"/>
</dbReference>
<feature type="region of interest" description="Disordered" evidence="7">
    <location>
        <begin position="203"/>
        <end position="225"/>
    </location>
</feature>
<evidence type="ECO:0000256" key="2">
    <source>
        <dbReference type="ARBA" id="ARBA00022723"/>
    </source>
</evidence>
<dbReference type="GO" id="GO:0000978">
    <property type="term" value="F:RNA polymerase II cis-regulatory region sequence-specific DNA binding"/>
    <property type="evidence" value="ECO:0007669"/>
    <property type="project" value="TreeGrafter"/>
</dbReference>
<dbReference type="EMBL" id="JAACNH010000003">
    <property type="protein sequence ID" value="KAG8447238.1"/>
    <property type="molecule type" value="Genomic_DNA"/>
</dbReference>
<dbReference type="AlphaFoldDB" id="A0A8T2JTM1"/>
<evidence type="ECO:0000256" key="3">
    <source>
        <dbReference type="ARBA" id="ARBA00022771"/>
    </source>
</evidence>
<evidence type="ECO:0000256" key="7">
    <source>
        <dbReference type="SAM" id="MobiDB-lite"/>
    </source>
</evidence>
<dbReference type="OrthoDB" id="4822at2759"/>
<dbReference type="InterPro" id="IPR000467">
    <property type="entry name" value="G_patch_dom"/>
</dbReference>
<evidence type="ECO:0000256" key="4">
    <source>
        <dbReference type="ARBA" id="ARBA00022833"/>
    </source>
</evidence>
<evidence type="ECO:0000259" key="8">
    <source>
        <dbReference type="PROSITE" id="PS50174"/>
    </source>
</evidence>
<dbReference type="PROSITE" id="PS50174">
    <property type="entry name" value="G_PATCH"/>
    <property type="match status" value="1"/>
</dbReference>
<reference evidence="9" key="1">
    <citation type="thesis" date="2020" institute="ProQuest LLC" country="789 East Eisenhower Parkway, Ann Arbor, MI, USA">
        <title>Comparative Genomics and Chromosome Evolution.</title>
        <authorList>
            <person name="Mudd A.B."/>
        </authorList>
    </citation>
    <scope>NUCLEOTIDE SEQUENCE</scope>
    <source>
        <strain evidence="9">Female2</strain>
        <tissue evidence="9">Blood</tissue>
    </source>
</reference>
<gene>
    <name evidence="9" type="ORF">GDO86_014633</name>
</gene>
<evidence type="ECO:0000256" key="1">
    <source>
        <dbReference type="ARBA" id="ARBA00004123"/>
    </source>
</evidence>
<dbReference type="Pfam" id="PF01585">
    <property type="entry name" value="G-patch"/>
    <property type="match status" value="1"/>
</dbReference>
<evidence type="ECO:0000313" key="9">
    <source>
        <dbReference type="EMBL" id="KAG8447238.1"/>
    </source>
</evidence>